<dbReference type="NCBIfam" id="TIGR01499">
    <property type="entry name" value="folC"/>
    <property type="match status" value="1"/>
</dbReference>
<keyword evidence="13" id="KW-0460">Magnesium</keyword>
<accession>A0A1H4N637</accession>
<dbReference type="GO" id="GO:0046656">
    <property type="term" value="P:folic acid biosynthetic process"/>
    <property type="evidence" value="ECO:0007669"/>
    <property type="project" value="UniProtKB-KW"/>
</dbReference>
<comment type="catalytic activity">
    <reaction evidence="17">
        <text>7,8-dihydropteroate + L-glutamate + ATP = 7,8-dihydrofolate + ADP + phosphate + H(+)</text>
        <dbReference type="Rhea" id="RHEA:23584"/>
        <dbReference type="ChEBI" id="CHEBI:15378"/>
        <dbReference type="ChEBI" id="CHEBI:17839"/>
        <dbReference type="ChEBI" id="CHEBI:29985"/>
        <dbReference type="ChEBI" id="CHEBI:30616"/>
        <dbReference type="ChEBI" id="CHEBI:43474"/>
        <dbReference type="ChEBI" id="CHEBI:57451"/>
        <dbReference type="ChEBI" id="CHEBI:456216"/>
        <dbReference type="EC" id="6.3.2.12"/>
    </reaction>
</comment>
<feature type="compositionally biased region" description="Acidic residues" evidence="18">
    <location>
        <begin position="9"/>
        <end position="19"/>
    </location>
</feature>
<evidence type="ECO:0000256" key="18">
    <source>
        <dbReference type="SAM" id="MobiDB-lite"/>
    </source>
</evidence>
<comment type="catalytic activity">
    <reaction evidence="16">
        <text>(6S)-5,6,7,8-tetrahydrofolyl-(gamma-L-Glu)(n) + L-glutamate + ATP = (6S)-5,6,7,8-tetrahydrofolyl-(gamma-L-Glu)(n+1) + ADP + phosphate + H(+)</text>
        <dbReference type="Rhea" id="RHEA:10580"/>
        <dbReference type="Rhea" id="RHEA-COMP:14738"/>
        <dbReference type="Rhea" id="RHEA-COMP:14740"/>
        <dbReference type="ChEBI" id="CHEBI:15378"/>
        <dbReference type="ChEBI" id="CHEBI:29985"/>
        <dbReference type="ChEBI" id="CHEBI:30616"/>
        <dbReference type="ChEBI" id="CHEBI:43474"/>
        <dbReference type="ChEBI" id="CHEBI:141005"/>
        <dbReference type="ChEBI" id="CHEBI:456216"/>
        <dbReference type="EC" id="6.3.2.17"/>
    </reaction>
</comment>
<keyword evidence="10" id="KW-0479">Metal-binding</keyword>
<comment type="cofactor">
    <cofactor evidence="1">
        <name>Mg(2+)</name>
        <dbReference type="ChEBI" id="CHEBI:18420"/>
    </cofactor>
</comment>
<dbReference type="Pfam" id="PF02875">
    <property type="entry name" value="Mur_ligase_C"/>
    <property type="match status" value="1"/>
</dbReference>
<feature type="domain" description="Mur ligase C-terminal" evidence="19">
    <location>
        <begin position="361"/>
        <end position="487"/>
    </location>
</feature>
<evidence type="ECO:0000256" key="12">
    <source>
        <dbReference type="ARBA" id="ARBA00022840"/>
    </source>
</evidence>
<organism evidence="21 22">
    <name type="scientific">Streptomyces melanosporofaciens</name>
    <dbReference type="NCBI Taxonomy" id="67327"/>
    <lineage>
        <taxon>Bacteria</taxon>
        <taxon>Bacillati</taxon>
        <taxon>Actinomycetota</taxon>
        <taxon>Actinomycetes</taxon>
        <taxon>Kitasatosporales</taxon>
        <taxon>Streptomycetaceae</taxon>
        <taxon>Streptomyces</taxon>
        <taxon>Streptomyces violaceusniger group</taxon>
    </lineage>
</organism>
<evidence type="ECO:0000256" key="17">
    <source>
        <dbReference type="ARBA" id="ARBA00049161"/>
    </source>
</evidence>
<evidence type="ECO:0000256" key="4">
    <source>
        <dbReference type="ARBA" id="ARBA00008276"/>
    </source>
</evidence>
<dbReference type="GO" id="GO:0005737">
    <property type="term" value="C:cytoplasm"/>
    <property type="evidence" value="ECO:0007669"/>
    <property type="project" value="TreeGrafter"/>
</dbReference>
<dbReference type="Gene3D" id="3.90.190.20">
    <property type="entry name" value="Mur ligase, C-terminal domain"/>
    <property type="match status" value="1"/>
</dbReference>
<evidence type="ECO:0000259" key="19">
    <source>
        <dbReference type="Pfam" id="PF02875"/>
    </source>
</evidence>
<evidence type="ECO:0000256" key="1">
    <source>
        <dbReference type="ARBA" id="ARBA00001946"/>
    </source>
</evidence>
<name>A0A1H4N637_STRMJ</name>
<dbReference type="NCBIfam" id="NF047860">
    <property type="entry name" value="Tet-DihydfolSynFolCMyb"/>
    <property type="match status" value="1"/>
</dbReference>
<gene>
    <name evidence="21" type="ORF">SAMN04490356_2114</name>
</gene>
<protein>
    <recommendedName>
        <fullName evidence="8">Dihydrofolate synthase/folylpolyglutamate synthase</fullName>
        <ecNumber evidence="6">6.3.2.12</ecNumber>
        <ecNumber evidence="7">6.3.2.17</ecNumber>
    </recommendedName>
    <alternativeName>
        <fullName evidence="15">Tetrahydrofolylpolyglutamate synthase</fullName>
    </alternativeName>
</protein>
<keyword evidence="22" id="KW-1185">Reference proteome</keyword>
<comment type="pathway">
    <text evidence="3">Cofactor biosynthesis; tetrahydrofolylpolyglutamate biosynthesis.</text>
</comment>
<comment type="similarity">
    <text evidence="4">Belongs to the folylpolyglutamate synthase family.</text>
</comment>
<dbReference type="FunFam" id="3.40.1190.10:FF:000004">
    <property type="entry name" value="Dihydrofolate synthase/folylpolyglutamate synthase"/>
    <property type="match status" value="1"/>
</dbReference>
<dbReference type="PANTHER" id="PTHR11136">
    <property type="entry name" value="FOLYLPOLYGLUTAMATE SYNTHASE-RELATED"/>
    <property type="match status" value="1"/>
</dbReference>
<feature type="domain" description="Mur ligase central" evidence="20">
    <location>
        <begin position="104"/>
        <end position="331"/>
    </location>
</feature>
<dbReference type="InterPro" id="IPR036565">
    <property type="entry name" value="Mur-like_cat_sf"/>
</dbReference>
<evidence type="ECO:0000313" key="22">
    <source>
        <dbReference type="Proteomes" id="UP000198609"/>
    </source>
</evidence>
<keyword evidence="11" id="KW-0547">Nucleotide-binding</keyword>
<evidence type="ECO:0000256" key="11">
    <source>
        <dbReference type="ARBA" id="ARBA00022741"/>
    </source>
</evidence>
<dbReference type="GO" id="GO:0046872">
    <property type="term" value="F:metal ion binding"/>
    <property type="evidence" value="ECO:0007669"/>
    <property type="project" value="UniProtKB-KW"/>
</dbReference>
<dbReference type="EC" id="6.3.2.12" evidence="6"/>
<dbReference type="Pfam" id="PF08245">
    <property type="entry name" value="Mur_ligase_M"/>
    <property type="match status" value="1"/>
</dbReference>
<evidence type="ECO:0000256" key="3">
    <source>
        <dbReference type="ARBA" id="ARBA00005150"/>
    </source>
</evidence>
<evidence type="ECO:0000256" key="5">
    <source>
        <dbReference type="ARBA" id="ARBA00011245"/>
    </source>
</evidence>
<dbReference type="RefSeq" id="WP_093461775.1">
    <property type="nucleotide sequence ID" value="NZ_FNST01000002.1"/>
</dbReference>
<dbReference type="Proteomes" id="UP000198609">
    <property type="component" value="Unassembled WGS sequence"/>
</dbReference>
<dbReference type="InterPro" id="IPR036615">
    <property type="entry name" value="Mur_ligase_C_dom_sf"/>
</dbReference>
<dbReference type="GO" id="GO:0008841">
    <property type="term" value="F:dihydrofolate synthase activity"/>
    <property type="evidence" value="ECO:0007669"/>
    <property type="project" value="UniProtKB-EC"/>
</dbReference>
<evidence type="ECO:0000256" key="10">
    <source>
        <dbReference type="ARBA" id="ARBA00022723"/>
    </source>
</evidence>
<reference evidence="22" key="1">
    <citation type="submission" date="2016-10" db="EMBL/GenBank/DDBJ databases">
        <authorList>
            <person name="Varghese N."/>
            <person name="Submissions S."/>
        </authorList>
    </citation>
    <scope>NUCLEOTIDE SEQUENCE [LARGE SCALE GENOMIC DNA]</scope>
    <source>
        <strain evidence="22">DSM 40318</strain>
    </source>
</reference>
<dbReference type="GO" id="GO:0004326">
    <property type="term" value="F:tetrahydrofolylpolyglutamate synthase activity"/>
    <property type="evidence" value="ECO:0007669"/>
    <property type="project" value="UniProtKB-EC"/>
</dbReference>
<comment type="pathway">
    <text evidence="2">Cofactor biosynthesis; tetrahydrofolate biosynthesis; 7,8-dihydrofolate from 2-amino-4-hydroxy-6-hydroxymethyl-7,8-dihydropteridine diphosphate and 4-aminobenzoate: step 2/2.</text>
</comment>
<dbReference type="GO" id="GO:0005524">
    <property type="term" value="F:ATP binding"/>
    <property type="evidence" value="ECO:0007669"/>
    <property type="project" value="UniProtKB-KW"/>
</dbReference>
<evidence type="ECO:0000256" key="9">
    <source>
        <dbReference type="ARBA" id="ARBA00022598"/>
    </source>
</evidence>
<dbReference type="PANTHER" id="PTHR11136:SF0">
    <property type="entry name" value="DIHYDROFOLATE SYNTHETASE-RELATED"/>
    <property type="match status" value="1"/>
</dbReference>
<evidence type="ECO:0000313" key="21">
    <source>
        <dbReference type="EMBL" id="SEB90072.1"/>
    </source>
</evidence>
<evidence type="ECO:0000256" key="2">
    <source>
        <dbReference type="ARBA" id="ARBA00004799"/>
    </source>
</evidence>
<evidence type="ECO:0000256" key="16">
    <source>
        <dbReference type="ARBA" id="ARBA00047493"/>
    </source>
</evidence>
<evidence type="ECO:0000256" key="13">
    <source>
        <dbReference type="ARBA" id="ARBA00022842"/>
    </source>
</evidence>
<dbReference type="PROSITE" id="PS01012">
    <property type="entry name" value="FOLYLPOLYGLU_SYNT_2"/>
    <property type="match status" value="1"/>
</dbReference>
<dbReference type="InterPro" id="IPR013221">
    <property type="entry name" value="Mur_ligase_cen"/>
</dbReference>
<keyword evidence="9" id="KW-0436">Ligase</keyword>
<keyword evidence="14" id="KW-0289">Folate biosynthesis</keyword>
<dbReference type="SUPFAM" id="SSF53623">
    <property type="entry name" value="MurD-like peptide ligases, catalytic domain"/>
    <property type="match status" value="1"/>
</dbReference>
<comment type="subunit">
    <text evidence="5">Monomer.</text>
</comment>
<keyword evidence="12" id="KW-0067">ATP-binding</keyword>
<dbReference type="InterPro" id="IPR004101">
    <property type="entry name" value="Mur_ligase_C"/>
</dbReference>
<feature type="region of interest" description="Disordered" evidence="18">
    <location>
        <begin position="1"/>
        <end position="55"/>
    </location>
</feature>
<evidence type="ECO:0000259" key="20">
    <source>
        <dbReference type="Pfam" id="PF08245"/>
    </source>
</evidence>
<proteinExistence type="inferred from homology"/>
<dbReference type="FunFam" id="3.90.190.20:FF:000004">
    <property type="entry name" value="Dihydrofolate synthase/folylpolyglutamate synthase"/>
    <property type="match status" value="1"/>
</dbReference>
<dbReference type="Gene3D" id="3.40.1190.10">
    <property type="entry name" value="Mur-like, catalytic domain"/>
    <property type="match status" value="1"/>
</dbReference>
<evidence type="ECO:0000256" key="7">
    <source>
        <dbReference type="ARBA" id="ARBA00013025"/>
    </source>
</evidence>
<evidence type="ECO:0000256" key="15">
    <source>
        <dbReference type="ARBA" id="ARBA00030592"/>
    </source>
</evidence>
<evidence type="ECO:0000256" key="6">
    <source>
        <dbReference type="ARBA" id="ARBA00013023"/>
    </source>
</evidence>
<sequence length="501" mass="53540">MSEERPQNESDEFEEIVEAETDRDPDLAVIEAGSRTLRAQSGPPQGDGIPSRPADPEVDRALREVEGELAKRWPETKLDPSLVRIESLMDILGSPQRAYPSIHITGTNGKTSTARMVESLLGAFELRTGRYTSPHVQSITERISLDGAPISAERFIETYQDIQPYIEMVDAQQEHRLSFFEVLTGMAYAAFADAPVDIAVVEVGMGGSWDATNVVDAGVAVIMPISLDHTDRLGTTPEQIATEKAGIVKQDATVVLAQQPVEAASVVLKRAVEVDATVAREGMEFGVLSREVAVGGQLLTLRGLGGEYPDVFLPLHGAHQAHNAAMALAAVEAFFGVGSQHARTLDIDTIRSAFASVTSPGRMEVVRRSPTVVLDAAHNPAGARAAAEAVTESFDFSRLVGVVGASADKDVRGLLEAFEPIFAEVVVTRNSSHRSMDPDELAAIAVEVFGSDRVQVEPRLDDALEEAITLAEEEGEYAGAGVLVTGSVITVGEARLLLGRG</sequence>
<dbReference type="EMBL" id="FNST01000002">
    <property type="protein sequence ID" value="SEB90072.1"/>
    <property type="molecule type" value="Genomic_DNA"/>
</dbReference>
<dbReference type="InterPro" id="IPR018109">
    <property type="entry name" value="Folylpolyglutamate_synth_CS"/>
</dbReference>
<dbReference type="AlphaFoldDB" id="A0A1H4N637"/>
<dbReference type="SUPFAM" id="SSF53244">
    <property type="entry name" value="MurD-like peptide ligases, peptide-binding domain"/>
    <property type="match status" value="1"/>
</dbReference>
<evidence type="ECO:0000256" key="8">
    <source>
        <dbReference type="ARBA" id="ARBA00019357"/>
    </source>
</evidence>
<dbReference type="InterPro" id="IPR001645">
    <property type="entry name" value="Folylpolyglutamate_synth"/>
</dbReference>
<dbReference type="EC" id="6.3.2.17" evidence="7"/>
<evidence type="ECO:0000256" key="14">
    <source>
        <dbReference type="ARBA" id="ARBA00022909"/>
    </source>
</evidence>